<reference evidence="2" key="1">
    <citation type="submission" date="2022-10" db="EMBL/GenBank/DDBJ databases">
        <title>Culturing micro-colonial fungi from biological soil crusts in the Mojave desert and describing Neophaeococcomyces mojavensis, and introducing the new genera and species Taxawa tesnikishii.</title>
        <authorList>
            <person name="Kurbessoian T."/>
            <person name="Stajich J.E."/>
        </authorList>
    </citation>
    <scope>NUCLEOTIDE SEQUENCE</scope>
    <source>
        <strain evidence="2">TK_1</strain>
    </source>
</reference>
<sequence>MNEKSAYPRYPQVSFGRAIAIGMGAGAVGAVGMLFSSKIEQLFTHRPNSYVPGHTIGNLLNLPRDRHPDILNHVHHFGMGIVTAPIRSIMSYYGIIGPFASFVFTGIRVLADQIVENTAGTSAAPWTWPINEQVIDLAHKGFFALIVGYITDKMVRGVTWFN</sequence>
<evidence type="ECO:0000313" key="2">
    <source>
        <dbReference type="EMBL" id="KAJ9651932.1"/>
    </source>
</evidence>
<name>A0ABQ9NF89_9PEZI</name>
<evidence type="ECO:0008006" key="4">
    <source>
        <dbReference type="Google" id="ProtNLM"/>
    </source>
</evidence>
<keyword evidence="1" id="KW-0812">Transmembrane</keyword>
<organism evidence="2 3">
    <name type="scientific">Coniosporium apollinis</name>
    <dbReference type="NCBI Taxonomy" id="61459"/>
    <lineage>
        <taxon>Eukaryota</taxon>
        <taxon>Fungi</taxon>
        <taxon>Dikarya</taxon>
        <taxon>Ascomycota</taxon>
        <taxon>Pezizomycotina</taxon>
        <taxon>Dothideomycetes</taxon>
        <taxon>Dothideomycetes incertae sedis</taxon>
        <taxon>Coniosporium</taxon>
    </lineage>
</organism>
<evidence type="ECO:0000313" key="3">
    <source>
        <dbReference type="Proteomes" id="UP001172684"/>
    </source>
</evidence>
<proteinExistence type="predicted"/>
<keyword evidence="3" id="KW-1185">Reference proteome</keyword>
<keyword evidence="1" id="KW-0472">Membrane</keyword>
<keyword evidence="1" id="KW-1133">Transmembrane helix</keyword>
<feature type="transmembrane region" description="Helical" evidence="1">
    <location>
        <begin position="15"/>
        <end position="36"/>
    </location>
</feature>
<dbReference type="Proteomes" id="UP001172684">
    <property type="component" value="Unassembled WGS sequence"/>
</dbReference>
<evidence type="ECO:0000256" key="1">
    <source>
        <dbReference type="SAM" id="Phobius"/>
    </source>
</evidence>
<gene>
    <name evidence="2" type="ORF">H2201_009250</name>
</gene>
<accession>A0ABQ9NF89</accession>
<dbReference type="EMBL" id="JAPDRL010000478">
    <property type="protein sequence ID" value="KAJ9651932.1"/>
    <property type="molecule type" value="Genomic_DNA"/>
</dbReference>
<protein>
    <recommendedName>
        <fullName evidence="4">DUF1440 domain-containing protein</fullName>
    </recommendedName>
</protein>
<comment type="caution">
    <text evidence="2">The sequence shown here is derived from an EMBL/GenBank/DDBJ whole genome shotgun (WGS) entry which is preliminary data.</text>
</comment>